<dbReference type="InterPro" id="IPR051017">
    <property type="entry name" value="Aldolase-II_Adducin_sf"/>
</dbReference>
<dbReference type="GO" id="GO:0005856">
    <property type="term" value="C:cytoskeleton"/>
    <property type="evidence" value="ECO:0007669"/>
    <property type="project" value="TreeGrafter"/>
</dbReference>
<feature type="domain" description="Class II aldolase/adducin N-terminal" evidence="2">
    <location>
        <begin position="12"/>
        <end position="192"/>
    </location>
</feature>
<name>A0A840Y6H8_9PROT</name>
<dbReference type="InterPro" id="IPR001303">
    <property type="entry name" value="Aldolase_II/adducin_N"/>
</dbReference>
<reference evidence="3 4" key="1">
    <citation type="submission" date="2020-08" db="EMBL/GenBank/DDBJ databases">
        <title>Genomic Encyclopedia of Type Strains, Phase IV (KMG-IV): sequencing the most valuable type-strain genomes for metagenomic binning, comparative biology and taxonomic classification.</title>
        <authorList>
            <person name="Goeker M."/>
        </authorList>
    </citation>
    <scope>NUCLEOTIDE SEQUENCE [LARGE SCALE GENOMIC DNA]</scope>
    <source>
        <strain evidence="3 4">DSM 25622</strain>
    </source>
</reference>
<proteinExistence type="inferred from homology"/>
<dbReference type="Gene3D" id="3.40.225.10">
    <property type="entry name" value="Class II aldolase/adducin N-terminal domain"/>
    <property type="match status" value="1"/>
</dbReference>
<dbReference type="PANTHER" id="PTHR10672">
    <property type="entry name" value="ADDUCIN"/>
    <property type="match status" value="1"/>
</dbReference>
<dbReference type="SMART" id="SM01007">
    <property type="entry name" value="Aldolase_II"/>
    <property type="match status" value="1"/>
</dbReference>
<dbReference type="FunFam" id="3.40.225.10:FF:000013">
    <property type="entry name" value="Class II aldolase"/>
    <property type="match status" value="1"/>
</dbReference>
<dbReference type="SUPFAM" id="SSF53639">
    <property type="entry name" value="AraD/HMP-PK domain-like"/>
    <property type="match status" value="1"/>
</dbReference>
<dbReference type="NCBIfam" id="NF005451">
    <property type="entry name" value="PRK07044.1"/>
    <property type="match status" value="1"/>
</dbReference>
<evidence type="ECO:0000259" key="2">
    <source>
        <dbReference type="SMART" id="SM01007"/>
    </source>
</evidence>
<gene>
    <name evidence="3" type="ORF">FHS87_003519</name>
</gene>
<dbReference type="InterPro" id="IPR036409">
    <property type="entry name" value="Aldolase_II/adducin_N_sf"/>
</dbReference>
<sequence>MTMDAAEREARTSLAACYRLVARLGLDDMIYNHISLRVPGQDGQFLINPYGMLFEEITGSDLVKIDTQGRKIDSSPHEVNVAAFVIHAAIHKSSHDAACVLHTHSDASLAVSGQEEGLLPLSQFAMRFYRRQSFHDYEGVAIDLDEQERLVRDLGGNKVMLMRNHGILTTGRTPGEAFMLLYYFERAARIQLDMQAAATSGARLVIPPHEVCERAARQFWERQGDILVPGEREWPALLRQLDRTDPSFRN</sequence>
<accession>A0A840Y6H8</accession>
<evidence type="ECO:0000313" key="3">
    <source>
        <dbReference type="EMBL" id="MBB5695460.1"/>
    </source>
</evidence>
<dbReference type="Pfam" id="PF00596">
    <property type="entry name" value="Aldolase_II"/>
    <property type="match status" value="1"/>
</dbReference>
<dbReference type="EMBL" id="JACIJD010000018">
    <property type="protein sequence ID" value="MBB5695460.1"/>
    <property type="molecule type" value="Genomic_DNA"/>
</dbReference>
<dbReference type="AlphaFoldDB" id="A0A840Y6H8"/>
<dbReference type="GO" id="GO:0051015">
    <property type="term" value="F:actin filament binding"/>
    <property type="evidence" value="ECO:0007669"/>
    <property type="project" value="TreeGrafter"/>
</dbReference>
<comment type="caution">
    <text evidence="3">The sequence shown here is derived from an EMBL/GenBank/DDBJ whole genome shotgun (WGS) entry which is preliminary data.</text>
</comment>
<organism evidence="3 4">
    <name type="scientific">Muricoccus pecuniae</name>
    <dbReference type="NCBI Taxonomy" id="693023"/>
    <lineage>
        <taxon>Bacteria</taxon>
        <taxon>Pseudomonadati</taxon>
        <taxon>Pseudomonadota</taxon>
        <taxon>Alphaproteobacteria</taxon>
        <taxon>Acetobacterales</taxon>
        <taxon>Roseomonadaceae</taxon>
        <taxon>Muricoccus</taxon>
    </lineage>
</organism>
<keyword evidence="4" id="KW-1185">Reference proteome</keyword>
<dbReference type="PANTHER" id="PTHR10672:SF3">
    <property type="entry name" value="PROTEIN HU-LI TAI SHAO"/>
    <property type="match status" value="1"/>
</dbReference>
<evidence type="ECO:0000313" key="4">
    <source>
        <dbReference type="Proteomes" id="UP000580654"/>
    </source>
</evidence>
<comment type="similarity">
    <text evidence="1">Belongs to the aldolase class II family.</text>
</comment>
<evidence type="ECO:0000256" key="1">
    <source>
        <dbReference type="ARBA" id="ARBA00037961"/>
    </source>
</evidence>
<dbReference type="Proteomes" id="UP000580654">
    <property type="component" value="Unassembled WGS sequence"/>
</dbReference>
<protein>
    <submittedName>
        <fullName evidence="3">Ribulose-5-phosphate 4-epimerase/fuculose-1-phosphate aldolase</fullName>
    </submittedName>
</protein>